<dbReference type="RefSeq" id="WP_065255578.1">
    <property type="nucleotide sequence ID" value="NZ_JARDJM010000003.1"/>
</dbReference>
<accession>A0A1B8PWF5</accession>
<dbReference type="Proteomes" id="UP000092607">
    <property type="component" value="Unassembled WGS sequence"/>
</dbReference>
<evidence type="ECO:0000313" key="2">
    <source>
        <dbReference type="Proteomes" id="UP000092607"/>
    </source>
</evidence>
<organism evidence="1 2">
    <name type="scientific">Moraxella lacunata</name>
    <dbReference type="NCBI Taxonomy" id="477"/>
    <lineage>
        <taxon>Bacteria</taxon>
        <taxon>Pseudomonadati</taxon>
        <taxon>Pseudomonadota</taxon>
        <taxon>Gammaproteobacteria</taxon>
        <taxon>Moraxellales</taxon>
        <taxon>Moraxellaceae</taxon>
        <taxon>Moraxella</taxon>
    </lineage>
</organism>
<comment type="caution">
    <text evidence="1">The sequence shown here is derived from an EMBL/GenBank/DDBJ whole genome shotgun (WGS) entry which is preliminary data.</text>
</comment>
<dbReference type="EMBL" id="LZMS01000088">
    <property type="protein sequence ID" value="OBX60293.1"/>
    <property type="molecule type" value="Genomic_DNA"/>
</dbReference>
<dbReference type="OrthoDB" id="6647900at2"/>
<sequence length="71" mass="8083">MILDIPPIIEQNIAIQAQKQGMSANEWAISILQKASNPDEMLLADFIKNKQLNSFQGNPTDIQKAMRDEWQ</sequence>
<name>A0A1B8PWF5_MORLA</name>
<protein>
    <submittedName>
        <fullName evidence="1">Uncharacterized protein</fullName>
    </submittedName>
</protein>
<evidence type="ECO:0000313" key="1">
    <source>
        <dbReference type="EMBL" id="OBX60293.1"/>
    </source>
</evidence>
<proteinExistence type="predicted"/>
<gene>
    <name evidence="1" type="ORF">A9309_09910</name>
</gene>
<dbReference type="AlphaFoldDB" id="A0A1B8PWF5"/>
<reference evidence="1 2" key="1">
    <citation type="submission" date="2016-06" db="EMBL/GenBank/DDBJ databases">
        <title>Draft genome of Moraxella lacunata CCUG 57757A.</title>
        <authorList>
            <person name="Salva-Serra F."/>
            <person name="Engstrom-Jakobsson H."/>
            <person name="Thorell K."/>
            <person name="Gonzales-Siles L."/>
            <person name="Karlsson R."/>
            <person name="Boulund F."/>
            <person name="Engstrand L."/>
            <person name="Kristiansson E."/>
            <person name="Moore E."/>
        </authorList>
    </citation>
    <scope>NUCLEOTIDE SEQUENCE [LARGE SCALE GENOMIC DNA]</scope>
    <source>
        <strain evidence="1 2">CCUG 57757A</strain>
    </source>
</reference>